<proteinExistence type="predicted"/>
<dbReference type="CDD" id="cd04179">
    <property type="entry name" value="DPM_DPG-synthase_like"/>
    <property type="match status" value="1"/>
</dbReference>
<evidence type="ECO:0000259" key="2">
    <source>
        <dbReference type="Pfam" id="PF00535"/>
    </source>
</evidence>
<reference evidence="3 4" key="1">
    <citation type="submission" date="2014-03" db="EMBL/GenBank/DDBJ databases">
        <title>Genome of Polynucleobacter strain MWH-MoK4.</title>
        <authorList>
            <person name="Hahn M.W."/>
        </authorList>
    </citation>
    <scope>NUCLEOTIDE SEQUENCE [LARGE SCALE GENOMIC DNA]</scope>
    <source>
        <strain evidence="3 4">MWH-MoK4</strain>
    </source>
</reference>
<feature type="domain" description="Glycosyltransferase 2-like" evidence="2">
    <location>
        <begin position="7"/>
        <end position="170"/>
    </location>
</feature>
<organism evidence="3 4">
    <name type="scientific">Polynucleobacter duraquae</name>
    <dbReference type="NCBI Taxonomy" id="1835254"/>
    <lineage>
        <taxon>Bacteria</taxon>
        <taxon>Pseudomonadati</taxon>
        <taxon>Pseudomonadota</taxon>
        <taxon>Betaproteobacteria</taxon>
        <taxon>Burkholderiales</taxon>
        <taxon>Burkholderiaceae</taxon>
        <taxon>Polynucleobacter</taxon>
    </lineage>
</organism>
<dbReference type="PANTHER" id="PTHR48090">
    <property type="entry name" value="UNDECAPRENYL-PHOSPHATE 4-DEOXY-4-FORMAMIDO-L-ARABINOSE TRANSFERASE-RELATED"/>
    <property type="match status" value="1"/>
</dbReference>
<dbReference type="HOGENOM" id="CLU_033536_1_1_4"/>
<feature type="transmembrane region" description="Helical" evidence="1">
    <location>
        <begin position="282"/>
        <end position="302"/>
    </location>
</feature>
<evidence type="ECO:0000313" key="3">
    <source>
        <dbReference type="EMBL" id="AKD24671.1"/>
    </source>
</evidence>
<dbReference type="Gene3D" id="3.90.550.10">
    <property type="entry name" value="Spore Coat Polysaccharide Biosynthesis Protein SpsA, Chain A"/>
    <property type="match status" value="1"/>
</dbReference>
<protein>
    <submittedName>
        <fullName evidence="3">Glycosyltransferase</fullName>
    </submittedName>
</protein>
<dbReference type="STRING" id="1835254.CL55_00003380"/>
<keyword evidence="1" id="KW-0472">Membrane</keyword>
<dbReference type="SUPFAM" id="SSF53448">
    <property type="entry name" value="Nucleotide-diphospho-sugar transferases"/>
    <property type="match status" value="1"/>
</dbReference>
<dbReference type="InterPro" id="IPR001173">
    <property type="entry name" value="Glyco_trans_2-like"/>
</dbReference>
<dbReference type="KEGG" id="pdq:CL55_00003380"/>
<dbReference type="Proteomes" id="UP000061135">
    <property type="component" value="Chromosome"/>
</dbReference>
<dbReference type="InterPro" id="IPR050256">
    <property type="entry name" value="Glycosyltransferase_2"/>
</dbReference>
<dbReference type="EMBL" id="CP007501">
    <property type="protein sequence ID" value="AKD24671.1"/>
    <property type="molecule type" value="Genomic_DNA"/>
</dbReference>
<sequence>MNLKKISVVIPCYRVKNHILAVIEGIGQEVSTIYVIDDFCPEFSGDHVGINCVDRRVIVLRNNFNLGVGGSVMVGYKRALKDGADVIVKIDGDGQMDPSLLMRFASPIISGVADYCKGNRFYDLEGLNSMPKVRLLGNAGLSFIAKFSTGYWNLFDPTNGYTAISREVASRIPYEKISKRYFFETDILFRLNLLRAVAVDIPMTSIYSNEVSNLRIKKIFFEFLYKNFRNYLKRIFYNYYLRDMSVASIELPLGICLFGFGLIYGLAGWWHSSLSGSSTPVGTIMLSSVTILTGIQFLLAFINYDIGYVPTKPISKLDY</sequence>
<dbReference type="InterPro" id="IPR029044">
    <property type="entry name" value="Nucleotide-diphossugar_trans"/>
</dbReference>
<gene>
    <name evidence="3" type="ORF">CL55_00003380</name>
</gene>
<evidence type="ECO:0000313" key="4">
    <source>
        <dbReference type="Proteomes" id="UP000061135"/>
    </source>
</evidence>
<keyword evidence="1" id="KW-0812">Transmembrane</keyword>
<keyword evidence="4" id="KW-1185">Reference proteome</keyword>
<feature type="transmembrane region" description="Helical" evidence="1">
    <location>
        <begin position="251"/>
        <end position="270"/>
    </location>
</feature>
<dbReference type="PANTHER" id="PTHR48090:SF6">
    <property type="entry name" value="SLR5056 PROTEIN"/>
    <property type="match status" value="1"/>
</dbReference>
<dbReference type="PATRIC" id="fig|576611.7.peg.340"/>
<dbReference type="OrthoDB" id="9808633at2"/>
<accession>A0A0E3ZIT2</accession>
<dbReference type="RefSeq" id="WP_046329600.1">
    <property type="nucleotide sequence ID" value="NZ_CP007501.1"/>
</dbReference>
<evidence type="ECO:0000256" key="1">
    <source>
        <dbReference type="SAM" id="Phobius"/>
    </source>
</evidence>
<name>A0A0E3ZIT2_9BURK</name>
<keyword evidence="1" id="KW-1133">Transmembrane helix</keyword>
<dbReference type="AlphaFoldDB" id="A0A0E3ZIT2"/>
<dbReference type="Pfam" id="PF00535">
    <property type="entry name" value="Glycos_transf_2"/>
    <property type="match status" value="1"/>
</dbReference>